<keyword evidence="1" id="KW-1133">Transmembrane helix</keyword>
<dbReference type="InterPro" id="IPR050623">
    <property type="entry name" value="Glucan_succinyl_AcylTrfase"/>
</dbReference>
<dbReference type="RefSeq" id="WP_183817407.1">
    <property type="nucleotide sequence ID" value="NZ_JACHOB010000003.1"/>
</dbReference>
<dbReference type="InterPro" id="IPR002656">
    <property type="entry name" value="Acyl_transf_3_dom"/>
</dbReference>
<feature type="transmembrane region" description="Helical" evidence="1">
    <location>
        <begin position="144"/>
        <end position="165"/>
    </location>
</feature>
<proteinExistence type="predicted"/>
<evidence type="ECO:0000256" key="1">
    <source>
        <dbReference type="SAM" id="Phobius"/>
    </source>
</evidence>
<keyword evidence="1" id="KW-0472">Membrane</keyword>
<dbReference type="Pfam" id="PF01757">
    <property type="entry name" value="Acyl_transf_3"/>
    <property type="match status" value="1"/>
</dbReference>
<evidence type="ECO:0000259" key="2">
    <source>
        <dbReference type="Pfam" id="PF01757"/>
    </source>
</evidence>
<dbReference type="AlphaFoldDB" id="A0A840I4L9"/>
<feature type="transmembrane region" description="Helical" evidence="1">
    <location>
        <begin position="293"/>
        <end position="313"/>
    </location>
</feature>
<dbReference type="Proteomes" id="UP000563524">
    <property type="component" value="Unassembled WGS sequence"/>
</dbReference>
<feature type="transmembrane region" description="Helical" evidence="1">
    <location>
        <begin position="93"/>
        <end position="116"/>
    </location>
</feature>
<comment type="caution">
    <text evidence="3">The sequence shown here is derived from an EMBL/GenBank/DDBJ whole genome shotgun (WGS) entry which is preliminary data.</text>
</comment>
<reference evidence="3 4" key="1">
    <citation type="submission" date="2020-08" db="EMBL/GenBank/DDBJ databases">
        <title>Genomic Encyclopedia of Type Strains, Phase IV (KMG-IV): sequencing the most valuable type-strain genomes for metagenomic binning, comparative biology and taxonomic classification.</title>
        <authorList>
            <person name="Goeker M."/>
        </authorList>
    </citation>
    <scope>NUCLEOTIDE SEQUENCE [LARGE SCALE GENOMIC DNA]</scope>
    <source>
        <strain evidence="3 4">DSM 102850</strain>
    </source>
</reference>
<sequence length="391" mass="43099">MSDVGDERLHALDAVRGGALFLGLAFHAGLSFLPGDQVWLVMDQARSTPIAWLTFVLHIFRMATFFLLAGFFGRLVLQRKGYGYFVRSRSKRILLPLLIFWPLVTAAFIGLMAWLYRGKFGLTAEQLPPPPPPSIDTFPLTHLWFLYVLILFYVAMLILRPVLALDRGERLRAFAGTAAAWSIRRGLLQVVLAVPVATALLCQQGWPLWFGVRTPDTGLLPNTPALVTYGSAFLLGWVLNRPGEPLSAMRSNWPANLLAAGAFTAICLVLLGGKATGGSDITGVERVGYAASYALAIWTWTFGLIGAALTFLNGERRWVRYVADSSYWVYIVHLPIVFALQIAVMDLPWPAPAKYAVILGATLALTLASYQLLVRHSFVGSLLNGPRRKRS</sequence>
<accession>A0A840I4L9</accession>
<feature type="transmembrane region" description="Helical" evidence="1">
    <location>
        <begin position="12"/>
        <end position="30"/>
    </location>
</feature>
<feature type="transmembrane region" description="Helical" evidence="1">
    <location>
        <begin position="50"/>
        <end position="72"/>
    </location>
</feature>
<dbReference type="PANTHER" id="PTHR36927">
    <property type="entry name" value="BLR4337 PROTEIN"/>
    <property type="match status" value="1"/>
</dbReference>
<feature type="transmembrane region" description="Helical" evidence="1">
    <location>
        <begin position="226"/>
        <end position="243"/>
    </location>
</feature>
<dbReference type="PANTHER" id="PTHR36927:SF1">
    <property type="entry name" value="MDO-LIKE PROTEIN"/>
    <property type="match status" value="1"/>
</dbReference>
<name>A0A840I4L9_9PROT</name>
<dbReference type="EMBL" id="JACHOB010000003">
    <property type="protein sequence ID" value="MBB4659118.1"/>
    <property type="molecule type" value="Genomic_DNA"/>
</dbReference>
<feature type="domain" description="Acyltransferase 3" evidence="2">
    <location>
        <begin position="10"/>
        <end position="368"/>
    </location>
</feature>
<organism evidence="3 4">
    <name type="scientific">Parvularcula dongshanensis</name>
    <dbReference type="NCBI Taxonomy" id="1173995"/>
    <lineage>
        <taxon>Bacteria</taxon>
        <taxon>Pseudomonadati</taxon>
        <taxon>Pseudomonadota</taxon>
        <taxon>Alphaproteobacteria</taxon>
        <taxon>Parvularculales</taxon>
        <taxon>Parvularculaceae</taxon>
        <taxon>Parvularcula</taxon>
    </lineage>
</organism>
<keyword evidence="1" id="KW-0812">Transmembrane</keyword>
<keyword evidence="4" id="KW-1185">Reference proteome</keyword>
<protein>
    <submittedName>
        <fullName evidence="3">Peptidoglycan/LPS O-acetylase OafA/YrhL</fullName>
    </submittedName>
</protein>
<feature type="transmembrane region" description="Helical" evidence="1">
    <location>
        <begin position="255"/>
        <end position="273"/>
    </location>
</feature>
<dbReference type="GO" id="GO:0016747">
    <property type="term" value="F:acyltransferase activity, transferring groups other than amino-acyl groups"/>
    <property type="evidence" value="ECO:0007669"/>
    <property type="project" value="InterPro"/>
</dbReference>
<feature type="transmembrane region" description="Helical" evidence="1">
    <location>
        <begin position="186"/>
        <end position="206"/>
    </location>
</feature>
<evidence type="ECO:0000313" key="3">
    <source>
        <dbReference type="EMBL" id="MBB4659118.1"/>
    </source>
</evidence>
<evidence type="ECO:0000313" key="4">
    <source>
        <dbReference type="Proteomes" id="UP000563524"/>
    </source>
</evidence>
<feature type="transmembrane region" description="Helical" evidence="1">
    <location>
        <begin position="325"/>
        <end position="343"/>
    </location>
</feature>
<gene>
    <name evidence="3" type="ORF">GGQ59_001643</name>
</gene>
<feature type="transmembrane region" description="Helical" evidence="1">
    <location>
        <begin position="355"/>
        <end position="374"/>
    </location>
</feature>